<evidence type="ECO:0000259" key="8">
    <source>
        <dbReference type="Pfam" id="PF23233"/>
    </source>
</evidence>
<dbReference type="PANTHER" id="PTHR11246">
    <property type="entry name" value="PRE-MRNA SPLICING FACTOR"/>
    <property type="match status" value="1"/>
</dbReference>
<comment type="similarity">
    <text evidence="2">Belongs to the crooked-neck family.</text>
</comment>
<accession>A0A8T2XJ92</accession>
<evidence type="ECO:0000256" key="5">
    <source>
        <dbReference type="ARBA" id="ARBA00022737"/>
    </source>
</evidence>
<dbReference type="EMBL" id="JACEGQ020000011">
    <property type="protein sequence ID" value="KAH8493615.1"/>
    <property type="molecule type" value="Genomic_DNA"/>
</dbReference>
<evidence type="ECO:0000256" key="6">
    <source>
        <dbReference type="ARBA" id="ARBA00023187"/>
    </source>
</evidence>
<sequence length="155" mass="18581">MIARRESPFKKRFIIYERAHGIAWKLQALACLFGLAARYSSQCSHTHPQFETLNNTFERALVSMHKMPRIWIMYLQSLIGLVTRTRRVFNRALCPLPVTQHDRIWELYLRFVSQDGFRIETSLRGYRRYLMYEPSNIEDPILGFGIRLRRGWRRC</sequence>
<gene>
    <name evidence="9" type="ORF">H0E87_020395</name>
</gene>
<dbReference type="GO" id="GO:0071014">
    <property type="term" value="C:post-mRNA release spliceosomal complex"/>
    <property type="evidence" value="ECO:0007669"/>
    <property type="project" value="TreeGrafter"/>
</dbReference>
<protein>
    <recommendedName>
        <fullName evidence="8">Pre-mRNA-splicing factor Syf1-like N-terminal HAT-repeats domain-containing protein</fullName>
    </recommendedName>
</protein>
<comment type="caution">
    <text evidence="9">The sequence shown here is derived from an EMBL/GenBank/DDBJ whole genome shotgun (WGS) entry which is preliminary data.</text>
</comment>
<evidence type="ECO:0000256" key="1">
    <source>
        <dbReference type="ARBA" id="ARBA00004123"/>
    </source>
</evidence>
<evidence type="ECO:0000256" key="3">
    <source>
        <dbReference type="ARBA" id="ARBA00022664"/>
    </source>
</evidence>
<comment type="subcellular location">
    <subcellularLocation>
        <location evidence="1">Nucleus</location>
    </subcellularLocation>
</comment>
<proteinExistence type="inferred from homology"/>
<dbReference type="Proteomes" id="UP000807159">
    <property type="component" value="Chromosome 11"/>
</dbReference>
<feature type="domain" description="Pre-mRNA-splicing factor Syf1-like N-terminal HAT-repeats" evidence="8">
    <location>
        <begin position="5"/>
        <end position="134"/>
    </location>
</feature>
<dbReference type="SUPFAM" id="SSF48452">
    <property type="entry name" value="TPR-like"/>
    <property type="match status" value="1"/>
</dbReference>
<keyword evidence="7" id="KW-0539">Nucleus</keyword>
<dbReference type="AlphaFoldDB" id="A0A8T2XJ92"/>
<dbReference type="Gene3D" id="1.25.40.10">
    <property type="entry name" value="Tetratricopeptide repeat domain"/>
    <property type="match status" value="1"/>
</dbReference>
<evidence type="ECO:0000313" key="9">
    <source>
        <dbReference type="EMBL" id="KAH8493615.1"/>
    </source>
</evidence>
<keyword evidence="5" id="KW-0677">Repeat</keyword>
<evidence type="ECO:0000313" key="10">
    <source>
        <dbReference type="Proteomes" id="UP000807159"/>
    </source>
</evidence>
<dbReference type="Pfam" id="PF23233">
    <property type="entry name" value="HAT_Syf1_CNRKL1_N"/>
    <property type="match status" value="1"/>
</dbReference>
<dbReference type="InterPro" id="IPR011990">
    <property type="entry name" value="TPR-like_helical_dom_sf"/>
</dbReference>
<organism evidence="9 10">
    <name type="scientific">Populus deltoides</name>
    <name type="common">Eastern poplar</name>
    <name type="synonym">Eastern cottonwood</name>
    <dbReference type="NCBI Taxonomy" id="3696"/>
    <lineage>
        <taxon>Eukaryota</taxon>
        <taxon>Viridiplantae</taxon>
        <taxon>Streptophyta</taxon>
        <taxon>Embryophyta</taxon>
        <taxon>Tracheophyta</taxon>
        <taxon>Spermatophyta</taxon>
        <taxon>Magnoliopsida</taxon>
        <taxon>eudicotyledons</taxon>
        <taxon>Gunneridae</taxon>
        <taxon>Pentapetalae</taxon>
        <taxon>rosids</taxon>
        <taxon>fabids</taxon>
        <taxon>Malpighiales</taxon>
        <taxon>Salicaceae</taxon>
        <taxon>Saliceae</taxon>
        <taxon>Populus</taxon>
    </lineage>
</organism>
<keyword evidence="6" id="KW-0508">mRNA splicing</keyword>
<dbReference type="PANTHER" id="PTHR11246:SF5">
    <property type="entry name" value="PRE-MRNA-SPLICING FACTOR SYF1"/>
    <property type="match status" value="1"/>
</dbReference>
<keyword evidence="4" id="KW-0747">Spliceosome</keyword>
<dbReference type="GO" id="GO:0000974">
    <property type="term" value="C:Prp19 complex"/>
    <property type="evidence" value="ECO:0007669"/>
    <property type="project" value="TreeGrafter"/>
</dbReference>
<dbReference type="InterPro" id="IPR055433">
    <property type="entry name" value="HAT_Syf1-like_N"/>
</dbReference>
<keyword evidence="3" id="KW-0507">mRNA processing</keyword>
<dbReference type="GO" id="GO:0071007">
    <property type="term" value="C:U2-type catalytic step 2 spliceosome"/>
    <property type="evidence" value="ECO:0007669"/>
    <property type="project" value="TreeGrafter"/>
</dbReference>
<evidence type="ECO:0000256" key="7">
    <source>
        <dbReference type="ARBA" id="ARBA00023242"/>
    </source>
</evidence>
<dbReference type="SMART" id="SM00386">
    <property type="entry name" value="HAT"/>
    <property type="match status" value="2"/>
</dbReference>
<keyword evidence="10" id="KW-1185">Reference proteome</keyword>
<reference evidence="9" key="1">
    <citation type="journal article" date="2021" name="J. Hered.">
        <title>Genome Assembly of Salicaceae Populus deltoides (Eastern Cottonwood) I-69 Based on Nanopore Sequencing and Hi-C Technologies.</title>
        <authorList>
            <person name="Bai S."/>
            <person name="Wu H."/>
            <person name="Zhang J."/>
            <person name="Pan Z."/>
            <person name="Zhao W."/>
            <person name="Li Z."/>
            <person name="Tong C."/>
        </authorList>
    </citation>
    <scope>NUCLEOTIDE SEQUENCE</scope>
    <source>
        <tissue evidence="9">Leaf</tissue>
    </source>
</reference>
<evidence type="ECO:0000256" key="4">
    <source>
        <dbReference type="ARBA" id="ARBA00022728"/>
    </source>
</evidence>
<dbReference type="InterPro" id="IPR003107">
    <property type="entry name" value="HAT"/>
</dbReference>
<dbReference type="InterPro" id="IPR045075">
    <property type="entry name" value="Syf1-like"/>
</dbReference>
<dbReference type="GO" id="GO:0000349">
    <property type="term" value="P:generation of catalytic spliceosome for first transesterification step"/>
    <property type="evidence" value="ECO:0007669"/>
    <property type="project" value="TreeGrafter"/>
</dbReference>
<name>A0A8T2XJ92_POPDE</name>
<evidence type="ECO:0000256" key="2">
    <source>
        <dbReference type="ARBA" id="ARBA00008644"/>
    </source>
</evidence>